<reference evidence="2 3" key="1">
    <citation type="submission" date="2016-10" db="EMBL/GenBank/DDBJ databases">
        <authorList>
            <person name="Varghese N."/>
            <person name="Submissions S."/>
        </authorList>
    </citation>
    <scope>NUCLEOTIDE SEQUENCE [LARGE SCALE GENOMIC DNA]</scope>
    <source>
        <strain evidence="2 3">CGMCC 1.3527</strain>
    </source>
</reference>
<keyword evidence="3" id="KW-1185">Reference proteome</keyword>
<dbReference type="Proteomes" id="UP000324020">
    <property type="component" value="Unassembled WGS sequence"/>
</dbReference>
<protein>
    <recommendedName>
        <fullName evidence="4">ParB-like nuclease domain-containing protein</fullName>
    </recommendedName>
</protein>
<name>A0A1G7HBI0_9EURY</name>
<proteinExistence type="predicted"/>
<accession>A0A1G7HBI0</accession>
<organism evidence="2 3">
    <name type="scientific">Halorubrum xinjiangense</name>
    <dbReference type="NCBI Taxonomy" id="261291"/>
    <lineage>
        <taxon>Archaea</taxon>
        <taxon>Methanobacteriati</taxon>
        <taxon>Methanobacteriota</taxon>
        <taxon>Stenosarchaea group</taxon>
        <taxon>Halobacteria</taxon>
        <taxon>Halobacteriales</taxon>
        <taxon>Haloferacaceae</taxon>
        <taxon>Halorubrum</taxon>
    </lineage>
</organism>
<dbReference type="OrthoDB" id="197906at2157"/>
<feature type="region of interest" description="Disordered" evidence="1">
    <location>
        <begin position="207"/>
        <end position="240"/>
    </location>
</feature>
<evidence type="ECO:0000313" key="3">
    <source>
        <dbReference type="Proteomes" id="UP000324020"/>
    </source>
</evidence>
<evidence type="ECO:0000256" key="1">
    <source>
        <dbReference type="SAM" id="MobiDB-lite"/>
    </source>
</evidence>
<dbReference type="EMBL" id="FNBO01000001">
    <property type="protein sequence ID" value="SDE97802.1"/>
    <property type="molecule type" value="Genomic_DNA"/>
</dbReference>
<dbReference type="AlphaFoldDB" id="A0A1G7HBI0"/>
<evidence type="ECO:0000313" key="2">
    <source>
        <dbReference type="EMBL" id="SDE97802.1"/>
    </source>
</evidence>
<sequence>MDLDRLRYYTRWHAFANDRRYRVPADPWTTIRIDPTNLRRHNQRLRLDRGVGRVEGGDWDVDGQEPFRETTVYRSIRRRYEEGDAWEETPLYRRAKERFEAGERVRGYESGDEYRRVRLAYLDDLIRSIEEEGYRPNAETEHGPASAKNDVEGAYVHRLEPVVAIGRGGKIQLCEGFHRAAIASVAGLDGIPVNVLCRHEEWQQTRDEIKRGASRTPTVNWPTGPEQHPDLVGATGPGCR</sequence>
<dbReference type="RefSeq" id="WP_149797308.1">
    <property type="nucleotide sequence ID" value="NZ_FNBO01000001.1"/>
</dbReference>
<evidence type="ECO:0008006" key="4">
    <source>
        <dbReference type="Google" id="ProtNLM"/>
    </source>
</evidence>
<gene>
    <name evidence="2" type="ORF">SAMN04488067_101305</name>
</gene>